<name>A0ABR6VY91_9BACT</name>
<protein>
    <recommendedName>
        <fullName evidence="3">Peptidase M48 domain-containing protein</fullName>
    </recommendedName>
</protein>
<sequence>MDRFQKYRHYSSDDLVEDSSFWSWVLREERGEDGFWSEFIASHPNQATAVEMAREKVLQLNNAEFKLPDDKVASLWNKITQASRVALPSEMEQEKTGTGAG</sequence>
<dbReference type="Proteomes" id="UP000659698">
    <property type="component" value="Unassembled WGS sequence"/>
</dbReference>
<accession>A0ABR6VY91</accession>
<dbReference type="EMBL" id="JACOAF010000056">
    <property type="protein sequence ID" value="MBC3542131.1"/>
    <property type="molecule type" value="Genomic_DNA"/>
</dbReference>
<proteinExistence type="predicted"/>
<dbReference type="RefSeq" id="WP_186641756.1">
    <property type="nucleotide sequence ID" value="NZ_JACOAF010000056.1"/>
</dbReference>
<keyword evidence="2" id="KW-1185">Reference proteome</keyword>
<evidence type="ECO:0000313" key="1">
    <source>
        <dbReference type="EMBL" id="MBC3542131.1"/>
    </source>
</evidence>
<organism evidence="1 2">
    <name type="scientific">Rufibacter sediminis</name>
    <dbReference type="NCBI Taxonomy" id="2762756"/>
    <lineage>
        <taxon>Bacteria</taxon>
        <taxon>Pseudomonadati</taxon>
        <taxon>Bacteroidota</taxon>
        <taxon>Cytophagia</taxon>
        <taxon>Cytophagales</taxon>
        <taxon>Hymenobacteraceae</taxon>
        <taxon>Rufibacter</taxon>
    </lineage>
</organism>
<evidence type="ECO:0008006" key="3">
    <source>
        <dbReference type="Google" id="ProtNLM"/>
    </source>
</evidence>
<reference evidence="1 2" key="1">
    <citation type="journal article" date="2019" name="Int. J. Syst. Evol. Microbiol.">
        <title>Rufibacter sediminis sp. nov., isolated from freshwater lake sediment.</title>
        <authorList>
            <person name="Qu J.H."/>
            <person name="Zhang L.J."/>
            <person name="Fu Y.H."/>
            <person name="Li H.F."/>
        </authorList>
    </citation>
    <scope>NUCLEOTIDE SEQUENCE [LARGE SCALE GENOMIC DNA]</scope>
    <source>
        <strain evidence="1 2">H-1</strain>
    </source>
</reference>
<comment type="caution">
    <text evidence="1">The sequence shown here is derived from an EMBL/GenBank/DDBJ whole genome shotgun (WGS) entry which is preliminary data.</text>
</comment>
<evidence type="ECO:0000313" key="2">
    <source>
        <dbReference type="Proteomes" id="UP000659698"/>
    </source>
</evidence>
<gene>
    <name evidence="1" type="ORF">H7U12_20765</name>
</gene>